<sequence length="425" mass="50432">MHLLNDNFEVNIGTLISITRQEKEMTQEELAKGICSIPYLSKLENNRIEANDEIIALLLEKLGYDYRLVMNEQQLLNDDVLKWYQAMVDRSNDDVQIYAQKLEQKTKNIYNITLLNNYRLAQFRYYLYEEKFQEAEKLIDYFNKVKKKLTIVQSLYLHMFLGLYNCLLHHYVEGLDMLKVAEEISEKIRYKEPELSYNLALVHSYLHHPSLAIIYGHEALERLNASSLFLRSLDCQLLIAINYKRIKQFSQAEQLFNNILLTATKLKMRDMQSFCYHNLGNLYSEQGHHQKAIAHYEECLSLKKENSFTYLKTSYYLAKELVSQEKKETALLIAEQSIKLLQTISNGKELEIKFHLLSLEIREDIEGLEEYLENIALPFFKIKNDFRYLLTCYEQLAHIHSNRFSYKKSSYYYKLCNDIRKKLTN</sequence>
<feature type="domain" description="HTH cro/C1-type" evidence="2">
    <location>
        <begin position="16"/>
        <end position="69"/>
    </location>
</feature>
<dbReference type="PROSITE" id="PS50005">
    <property type="entry name" value="TPR"/>
    <property type="match status" value="1"/>
</dbReference>
<dbReference type="EMBL" id="JAFBFC010000009">
    <property type="protein sequence ID" value="MBM7704856.1"/>
    <property type="molecule type" value="Genomic_DNA"/>
</dbReference>
<dbReference type="InterPro" id="IPR019734">
    <property type="entry name" value="TPR_rpt"/>
</dbReference>
<reference evidence="3 4" key="1">
    <citation type="submission" date="2021-01" db="EMBL/GenBank/DDBJ databases">
        <title>Genomic Encyclopedia of Type Strains, Phase IV (KMG-IV): sequencing the most valuable type-strain genomes for metagenomic binning, comparative biology and taxonomic classification.</title>
        <authorList>
            <person name="Goeker M."/>
        </authorList>
    </citation>
    <scope>NUCLEOTIDE SEQUENCE [LARGE SCALE GENOMIC DNA]</scope>
    <source>
        <strain evidence="3 4">DSM 104297</strain>
    </source>
</reference>
<dbReference type="SUPFAM" id="SSF48452">
    <property type="entry name" value="TPR-like"/>
    <property type="match status" value="1"/>
</dbReference>
<dbReference type="SMART" id="SM00028">
    <property type="entry name" value="TPR"/>
    <property type="match status" value="4"/>
</dbReference>
<dbReference type="InterPro" id="IPR001387">
    <property type="entry name" value="Cro/C1-type_HTH"/>
</dbReference>
<dbReference type="PROSITE" id="PS50943">
    <property type="entry name" value="HTH_CROC1"/>
    <property type="match status" value="1"/>
</dbReference>
<gene>
    <name evidence="3" type="ORF">JOC83_003715</name>
</gene>
<proteinExistence type="predicted"/>
<accession>A0ABS2QZF3</accession>
<dbReference type="SMART" id="SM00530">
    <property type="entry name" value="HTH_XRE"/>
    <property type="match status" value="1"/>
</dbReference>
<dbReference type="CDD" id="cd00093">
    <property type="entry name" value="HTH_XRE"/>
    <property type="match status" value="1"/>
</dbReference>
<name>A0ABS2QZF3_9BACI</name>
<protein>
    <submittedName>
        <fullName evidence="3">Transcriptional regulator with XRE-family HTH domain</fullName>
    </submittedName>
</protein>
<evidence type="ECO:0000313" key="3">
    <source>
        <dbReference type="EMBL" id="MBM7704856.1"/>
    </source>
</evidence>
<evidence type="ECO:0000313" key="4">
    <source>
        <dbReference type="Proteomes" id="UP000809829"/>
    </source>
</evidence>
<evidence type="ECO:0000259" key="2">
    <source>
        <dbReference type="PROSITE" id="PS50943"/>
    </source>
</evidence>
<dbReference type="Pfam" id="PF01381">
    <property type="entry name" value="HTH_3"/>
    <property type="match status" value="1"/>
</dbReference>
<keyword evidence="4" id="KW-1185">Reference proteome</keyword>
<comment type="caution">
    <text evidence="3">The sequence shown here is derived from an EMBL/GenBank/DDBJ whole genome shotgun (WGS) entry which is preliminary data.</text>
</comment>
<organism evidence="3 4">
    <name type="scientific">Priestia iocasae</name>
    <dbReference type="NCBI Taxonomy" id="2291674"/>
    <lineage>
        <taxon>Bacteria</taxon>
        <taxon>Bacillati</taxon>
        <taxon>Bacillota</taxon>
        <taxon>Bacilli</taxon>
        <taxon>Bacillales</taxon>
        <taxon>Bacillaceae</taxon>
        <taxon>Priestia</taxon>
    </lineage>
</organism>
<evidence type="ECO:0000256" key="1">
    <source>
        <dbReference type="PROSITE-ProRule" id="PRU00339"/>
    </source>
</evidence>
<feature type="repeat" description="TPR" evidence="1">
    <location>
        <begin position="273"/>
        <end position="306"/>
    </location>
</feature>
<dbReference type="InterPro" id="IPR011990">
    <property type="entry name" value="TPR-like_helical_dom_sf"/>
</dbReference>
<dbReference type="Gene3D" id="1.25.40.10">
    <property type="entry name" value="Tetratricopeptide repeat domain"/>
    <property type="match status" value="1"/>
</dbReference>
<dbReference type="RefSeq" id="WP_205188853.1">
    <property type="nucleotide sequence ID" value="NZ_JAFBFC010000009.1"/>
</dbReference>
<dbReference type="Proteomes" id="UP000809829">
    <property type="component" value="Unassembled WGS sequence"/>
</dbReference>
<dbReference type="Pfam" id="PF13424">
    <property type="entry name" value="TPR_12"/>
    <property type="match status" value="1"/>
</dbReference>
<dbReference type="Gene3D" id="1.10.260.40">
    <property type="entry name" value="lambda repressor-like DNA-binding domains"/>
    <property type="match status" value="1"/>
</dbReference>
<dbReference type="InterPro" id="IPR010982">
    <property type="entry name" value="Lambda_DNA-bd_dom_sf"/>
</dbReference>
<dbReference type="SUPFAM" id="SSF47413">
    <property type="entry name" value="lambda repressor-like DNA-binding domains"/>
    <property type="match status" value="1"/>
</dbReference>
<keyword evidence="1" id="KW-0802">TPR repeat</keyword>